<organism evidence="8 9">
    <name type="scientific">Ileibacterium valens</name>
    <dbReference type="NCBI Taxonomy" id="1862668"/>
    <lineage>
        <taxon>Bacteria</taxon>
        <taxon>Bacillati</taxon>
        <taxon>Bacillota</taxon>
        <taxon>Erysipelotrichia</taxon>
        <taxon>Erysipelotrichales</taxon>
        <taxon>Erysipelotrichaceae</taxon>
        <taxon>Ileibacterium</taxon>
    </lineage>
</organism>
<feature type="transmembrane region" description="Helical" evidence="7">
    <location>
        <begin position="97"/>
        <end position="119"/>
    </location>
</feature>
<evidence type="ECO:0000313" key="8">
    <source>
        <dbReference type="EMBL" id="OLU40416.1"/>
    </source>
</evidence>
<dbReference type="InterPro" id="IPR048279">
    <property type="entry name" value="MdtK-like"/>
</dbReference>
<protein>
    <submittedName>
        <fullName evidence="8">MATE family efflux transporter</fullName>
    </submittedName>
</protein>
<keyword evidence="5 7" id="KW-1133">Transmembrane helix</keyword>
<dbReference type="InterPro" id="IPR002528">
    <property type="entry name" value="MATE_fam"/>
</dbReference>
<evidence type="ECO:0000256" key="1">
    <source>
        <dbReference type="ARBA" id="ARBA00004651"/>
    </source>
</evidence>
<dbReference type="Proteomes" id="UP000186341">
    <property type="component" value="Unassembled WGS sequence"/>
</dbReference>
<gene>
    <name evidence="8" type="ORF">BO222_05175</name>
</gene>
<evidence type="ECO:0000256" key="3">
    <source>
        <dbReference type="ARBA" id="ARBA00022475"/>
    </source>
</evidence>
<dbReference type="OrthoDB" id="9811110at2"/>
<keyword evidence="2" id="KW-0813">Transport</keyword>
<dbReference type="PIRSF" id="PIRSF006603">
    <property type="entry name" value="DinF"/>
    <property type="match status" value="1"/>
</dbReference>
<comment type="caution">
    <text evidence="8">The sequence shown here is derived from an EMBL/GenBank/DDBJ whole genome shotgun (WGS) entry which is preliminary data.</text>
</comment>
<keyword evidence="4 7" id="KW-0812">Transmembrane</keyword>
<dbReference type="AlphaFoldDB" id="A0A1U7NGP6"/>
<evidence type="ECO:0000256" key="4">
    <source>
        <dbReference type="ARBA" id="ARBA00022692"/>
    </source>
</evidence>
<evidence type="ECO:0000256" key="5">
    <source>
        <dbReference type="ARBA" id="ARBA00022989"/>
    </source>
</evidence>
<keyword evidence="6 7" id="KW-0472">Membrane</keyword>
<dbReference type="RefSeq" id="WP_075818998.1">
    <property type="nucleotide sequence ID" value="NZ_CAJUTZ010000014.1"/>
</dbReference>
<dbReference type="GO" id="GO:0015297">
    <property type="term" value="F:antiporter activity"/>
    <property type="evidence" value="ECO:0007669"/>
    <property type="project" value="InterPro"/>
</dbReference>
<comment type="subcellular location">
    <subcellularLocation>
        <location evidence="1">Cell membrane</location>
        <topology evidence="1">Multi-pass membrane protein</topology>
    </subcellularLocation>
</comment>
<evidence type="ECO:0000256" key="7">
    <source>
        <dbReference type="SAM" id="Phobius"/>
    </source>
</evidence>
<feature type="transmembrane region" description="Helical" evidence="7">
    <location>
        <begin position="387"/>
        <end position="407"/>
    </location>
</feature>
<feature type="transmembrane region" description="Helical" evidence="7">
    <location>
        <begin position="164"/>
        <end position="188"/>
    </location>
</feature>
<feature type="transmembrane region" description="Helical" evidence="7">
    <location>
        <begin position="135"/>
        <end position="152"/>
    </location>
</feature>
<feature type="transmembrane region" description="Helical" evidence="7">
    <location>
        <begin position="260"/>
        <end position="281"/>
    </location>
</feature>
<dbReference type="NCBIfam" id="TIGR00797">
    <property type="entry name" value="matE"/>
    <property type="match status" value="1"/>
</dbReference>
<proteinExistence type="predicted"/>
<dbReference type="PANTHER" id="PTHR43549">
    <property type="entry name" value="MULTIDRUG RESISTANCE PROTEIN YPNP-RELATED"/>
    <property type="match status" value="1"/>
</dbReference>
<feature type="transmembrane region" description="Helical" evidence="7">
    <location>
        <begin position="56"/>
        <end position="77"/>
    </location>
</feature>
<accession>A0A1U7NGP6</accession>
<dbReference type="GO" id="GO:0042910">
    <property type="term" value="F:xenobiotic transmembrane transporter activity"/>
    <property type="evidence" value="ECO:0007669"/>
    <property type="project" value="InterPro"/>
</dbReference>
<dbReference type="PANTHER" id="PTHR43549:SF2">
    <property type="entry name" value="MULTIDRUG RESISTANCE PROTEIN NORM-RELATED"/>
    <property type="match status" value="1"/>
</dbReference>
<dbReference type="CDD" id="cd13144">
    <property type="entry name" value="MATE_like_4"/>
    <property type="match status" value="1"/>
</dbReference>
<keyword evidence="9" id="KW-1185">Reference proteome</keyword>
<keyword evidence="3" id="KW-1003">Cell membrane</keyword>
<evidence type="ECO:0000256" key="2">
    <source>
        <dbReference type="ARBA" id="ARBA00022448"/>
    </source>
</evidence>
<dbReference type="GO" id="GO:0005886">
    <property type="term" value="C:plasma membrane"/>
    <property type="evidence" value="ECO:0007669"/>
    <property type="project" value="UniProtKB-SubCell"/>
</dbReference>
<name>A0A1U7NGP6_9FIRM</name>
<dbReference type="GeneID" id="82202604"/>
<feature type="transmembrane region" description="Helical" evidence="7">
    <location>
        <begin position="419"/>
        <end position="441"/>
    </location>
</feature>
<evidence type="ECO:0000313" key="9">
    <source>
        <dbReference type="Proteomes" id="UP000186341"/>
    </source>
</evidence>
<sequence>MQTENKMGTQPVTSLLIKMSIPMMISMLVQALYNIVDSMFVAQISENALTAVSLAFPWQNLMIAVAVGTGVGVNAMLSRWLGAGENMLVKSCADHSLILALLSAIVFAVVGTMCSHLFFSSQTSVEEIVVYGDEYMSVISMFCFGVFIACTCEKLLSATGRTTLTMYVQAAGAITNIILDPIMIFGLFGFPAMGVTGAAVATVIGQWVGAALGLFLNFQYNPEIQISYKNFKWDNKIVKAIYSVGLPSIIMQSIGSVMTYAMNLILIGFSTTATAVFGIYFKLQSFIFMPVFGLNNGLVPIAAYNYGAHKPDRIMGVFKAGVITAELFMLVGFLLFQFVPAELLGLFKPSEEMLCIGVPALRIISWSFLLAGYGIQTGSLLQALGHGMLSMWSSVIRQLVALVPFAWLLSRLGQLDLVWLSFPMAEIVSGVVITFFLIHVIKKQIRPMQEAANQEWRTA</sequence>
<dbReference type="EMBL" id="MPJW01000108">
    <property type="protein sequence ID" value="OLU40416.1"/>
    <property type="molecule type" value="Genomic_DNA"/>
</dbReference>
<feature type="transmembrane region" description="Helical" evidence="7">
    <location>
        <begin position="12"/>
        <end position="36"/>
    </location>
</feature>
<dbReference type="InterPro" id="IPR052031">
    <property type="entry name" value="Membrane_Transporter-Flippase"/>
</dbReference>
<reference evidence="8 9" key="1">
    <citation type="submission" date="2016-11" db="EMBL/GenBank/DDBJ databases">
        <title>Description of two novel members of the family Erysipelotrichaceae: Ileibacterium lipovorans gen. nov., sp. nov. and Dubosiella newyorkensis, gen. nov., sp. nov.</title>
        <authorList>
            <person name="Cox L.M."/>
            <person name="Sohn J."/>
            <person name="Tyrrell K.L."/>
            <person name="Citron D.M."/>
            <person name="Lawson P.A."/>
            <person name="Patel N.B."/>
            <person name="Iizumi T."/>
            <person name="Perez-Perez G.I."/>
            <person name="Goldstein E.J."/>
            <person name="Blaser M.J."/>
        </authorList>
    </citation>
    <scope>NUCLEOTIDE SEQUENCE [LARGE SCALE GENOMIC DNA]</scope>
    <source>
        <strain evidence="8 9">NYU-BL-A3</strain>
    </source>
</reference>
<feature type="transmembrane region" description="Helical" evidence="7">
    <location>
        <begin position="356"/>
        <end position="375"/>
    </location>
</feature>
<evidence type="ECO:0000256" key="6">
    <source>
        <dbReference type="ARBA" id="ARBA00023136"/>
    </source>
</evidence>
<feature type="transmembrane region" description="Helical" evidence="7">
    <location>
        <begin position="194"/>
        <end position="216"/>
    </location>
</feature>
<dbReference type="Pfam" id="PF01554">
    <property type="entry name" value="MatE"/>
    <property type="match status" value="2"/>
</dbReference>
<feature type="transmembrane region" description="Helical" evidence="7">
    <location>
        <begin position="317"/>
        <end position="336"/>
    </location>
</feature>